<dbReference type="OMA" id="TDYNQQW"/>
<organism evidence="2 3">
    <name type="scientific">Chiloscyllium punctatum</name>
    <name type="common">Brownbanded bambooshark</name>
    <name type="synonym">Hemiscyllium punctatum</name>
    <dbReference type="NCBI Taxonomy" id="137246"/>
    <lineage>
        <taxon>Eukaryota</taxon>
        <taxon>Metazoa</taxon>
        <taxon>Chordata</taxon>
        <taxon>Craniata</taxon>
        <taxon>Vertebrata</taxon>
        <taxon>Chondrichthyes</taxon>
        <taxon>Elasmobranchii</taxon>
        <taxon>Galeomorphii</taxon>
        <taxon>Galeoidea</taxon>
        <taxon>Orectolobiformes</taxon>
        <taxon>Hemiscylliidae</taxon>
        <taxon>Chiloscyllium</taxon>
    </lineage>
</organism>
<keyword evidence="3" id="KW-1185">Reference proteome</keyword>
<dbReference type="OrthoDB" id="10023351at2759"/>
<proteinExistence type="predicted"/>
<dbReference type="EMBL" id="BEZZ01000263">
    <property type="protein sequence ID" value="GCC29697.1"/>
    <property type="molecule type" value="Genomic_DNA"/>
</dbReference>
<protein>
    <submittedName>
        <fullName evidence="2">Uncharacterized protein</fullName>
    </submittedName>
</protein>
<accession>A0A401SH11</accession>
<gene>
    <name evidence="2" type="ORF">chiPu_0008139</name>
</gene>
<feature type="region of interest" description="Disordered" evidence="1">
    <location>
        <begin position="25"/>
        <end position="74"/>
    </location>
</feature>
<feature type="compositionally biased region" description="Polar residues" evidence="1">
    <location>
        <begin position="65"/>
        <end position="74"/>
    </location>
</feature>
<evidence type="ECO:0000256" key="1">
    <source>
        <dbReference type="SAM" id="MobiDB-lite"/>
    </source>
</evidence>
<name>A0A401SH11_CHIPU</name>
<dbReference type="Proteomes" id="UP000287033">
    <property type="component" value="Unassembled WGS sequence"/>
</dbReference>
<sequence length="74" mass="8844">MASALHWEGRRRQWILDKRVKAQENEIMRRKQSKPSNQPARNKEASESEIPPEGQTPGYKRVKRYSSTDYNQQW</sequence>
<reference evidence="2 3" key="1">
    <citation type="journal article" date="2018" name="Nat. Ecol. Evol.">
        <title>Shark genomes provide insights into elasmobranch evolution and the origin of vertebrates.</title>
        <authorList>
            <person name="Hara Y"/>
            <person name="Yamaguchi K"/>
            <person name="Onimaru K"/>
            <person name="Kadota M"/>
            <person name="Koyanagi M"/>
            <person name="Keeley SD"/>
            <person name="Tatsumi K"/>
            <person name="Tanaka K"/>
            <person name="Motone F"/>
            <person name="Kageyama Y"/>
            <person name="Nozu R"/>
            <person name="Adachi N"/>
            <person name="Nishimura O"/>
            <person name="Nakagawa R"/>
            <person name="Tanegashima C"/>
            <person name="Kiyatake I"/>
            <person name="Matsumoto R"/>
            <person name="Murakumo K"/>
            <person name="Nishida K"/>
            <person name="Terakita A"/>
            <person name="Kuratani S"/>
            <person name="Sato K"/>
            <person name="Hyodo S Kuraku.S."/>
        </authorList>
    </citation>
    <scope>NUCLEOTIDE SEQUENCE [LARGE SCALE GENOMIC DNA]</scope>
</reference>
<dbReference type="AlphaFoldDB" id="A0A401SH11"/>
<comment type="caution">
    <text evidence="2">The sequence shown here is derived from an EMBL/GenBank/DDBJ whole genome shotgun (WGS) entry which is preliminary data.</text>
</comment>
<evidence type="ECO:0000313" key="2">
    <source>
        <dbReference type="EMBL" id="GCC29697.1"/>
    </source>
</evidence>
<evidence type="ECO:0000313" key="3">
    <source>
        <dbReference type="Proteomes" id="UP000287033"/>
    </source>
</evidence>